<evidence type="ECO:0000313" key="2">
    <source>
        <dbReference type="EMBL" id="NHZ80779.1"/>
    </source>
</evidence>
<sequence>MPYLLKHHASASVSVPVAAFPNALQGSFSFFAYGYLPMQDLCLVFSAPDGTEVRRVSPRRMPPRDKKPASRLRSYAGVLLLEYVVRRLLRQNLVYYVDLEPEQLRYPTLSVRVTNMGKSAIVVGRLRLSTTELARDRLIPNDHAIEGYAEWVSVAAGAFLPLYVHAPSKRFSLQVIRFGAHEEVLFHQPCIEGAAQDYRADAYENGARWHVSYILLIQPHWRSGLYAARLADQEGSFDITFVVRNGGRSAPGTLAVLASTNTWQAYNPWGGASLYRSTLDDGLERQFAFIVHSQRPNPAASPLGTVGHLANAERHVLAWLDRNKVAFDLFADIDLHELPGLLQQYQTLLINTHSEYWSANMYRALEAFQAMGGNLIYLSANGLYWKTAISKNRMEVRFDHSCHTLINDTGGRWRDFGRPEWRTLGITFTRAGYRAYFRPYRVIAARHWIFDDTDVAVDDLVGCEGLNCGGASGWELDKLDPAGSPPGLVHLAKGTNPWRAGADMVYFPHAGGGAVFSVGSITFGGSLAVDPVLSRMLLNVIARFSQAPVRQCQEAAVGDRSLV</sequence>
<evidence type="ECO:0000259" key="1">
    <source>
        <dbReference type="Pfam" id="PF20254"/>
    </source>
</evidence>
<name>A0ABX0NDB3_9BURK</name>
<reference evidence="2 3" key="1">
    <citation type="submission" date="2019-10" db="EMBL/GenBank/DDBJ databases">
        <title>Taxonomy of Antarctic Massilia spp.: description of Massilia rubra sp. nov., Massilia aquatica sp. nov., Massilia mucilaginosa sp. nov., Massilia frigida sp. nov. isolated from streams, lakes and regoliths.</title>
        <authorList>
            <person name="Holochova P."/>
            <person name="Sedlacek I."/>
            <person name="Kralova S."/>
            <person name="Maslanova I."/>
            <person name="Busse H.-J."/>
            <person name="Stankova E."/>
            <person name="Vrbovska V."/>
            <person name="Kovarovic V."/>
            <person name="Bartak M."/>
            <person name="Svec P."/>
            <person name="Pantucek R."/>
        </authorList>
    </citation>
    <scope>NUCLEOTIDE SEQUENCE [LARGE SCALE GENOMIC DNA]</scope>
    <source>
        <strain evidence="2 3">CCM 8695</strain>
    </source>
</reference>
<protein>
    <recommendedName>
        <fullName evidence="1">N,N-dimethylformamidase beta subunit-like C-terminal domain-containing protein</fullName>
    </recommendedName>
</protein>
<dbReference type="EMBL" id="WHJG01000015">
    <property type="protein sequence ID" value="NHZ80779.1"/>
    <property type="molecule type" value="Genomic_DNA"/>
</dbReference>
<keyword evidence="3" id="KW-1185">Reference proteome</keyword>
<dbReference type="RefSeq" id="WP_167088115.1">
    <property type="nucleotide sequence ID" value="NZ_WHJG01000015.1"/>
</dbReference>
<comment type="caution">
    <text evidence="2">The sequence shown here is derived from an EMBL/GenBank/DDBJ whole genome shotgun (WGS) entry which is preliminary data.</text>
</comment>
<gene>
    <name evidence="2" type="ORF">F2P44_16075</name>
</gene>
<dbReference type="Pfam" id="PF20254">
    <property type="entry name" value="DMFA2_C"/>
    <property type="match status" value="1"/>
</dbReference>
<dbReference type="InterPro" id="IPR046540">
    <property type="entry name" value="DMFA2_C"/>
</dbReference>
<feature type="domain" description="N,N-dimethylformamidase beta subunit-like C-terminal" evidence="1">
    <location>
        <begin position="186"/>
        <end position="528"/>
    </location>
</feature>
<accession>A0ABX0NDB3</accession>
<proteinExistence type="predicted"/>
<evidence type="ECO:0000313" key="3">
    <source>
        <dbReference type="Proteomes" id="UP000621455"/>
    </source>
</evidence>
<dbReference type="Proteomes" id="UP000621455">
    <property type="component" value="Unassembled WGS sequence"/>
</dbReference>
<organism evidence="2 3">
    <name type="scientific">Massilia frigida</name>
    <dbReference type="NCBI Taxonomy" id="2609281"/>
    <lineage>
        <taxon>Bacteria</taxon>
        <taxon>Pseudomonadati</taxon>
        <taxon>Pseudomonadota</taxon>
        <taxon>Betaproteobacteria</taxon>
        <taxon>Burkholderiales</taxon>
        <taxon>Oxalobacteraceae</taxon>
        <taxon>Telluria group</taxon>
        <taxon>Massilia</taxon>
    </lineage>
</organism>